<proteinExistence type="predicted"/>
<evidence type="ECO:0000313" key="1">
    <source>
        <dbReference type="EMBL" id="KAF9492472.1"/>
    </source>
</evidence>
<accession>A0A9P6D608</accession>
<evidence type="ECO:0000313" key="2">
    <source>
        <dbReference type="Proteomes" id="UP000807025"/>
    </source>
</evidence>
<organism evidence="1 2">
    <name type="scientific">Pleurotus eryngii</name>
    <name type="common">Boletus of the steppes</name>
    <dbReference type="NCBI Taxonomy" id="5323"/>
    <lineage>
        <taxon>Eukaryota</taxon>
        <taxon>Fungi</taxon>
        <taxon>Dikarya</taxon>
        <taxon>Basidiomycota</taxon>
        <taxon>Agaricomycotina</taxon>
        <taxon>Agaricomycetes</taxon>
        <taxon>Agaricomycetidae</taxon>
        <taxon>Agaricales</taxon>
        <taxon>Pleurotineae</taxon>
        <taxon>Pleurotaceae</taxon>
        <taxon>Pleurotus</taxon>
    </lineage>
</organism>
<dbReference type="AlphaFoldDB" id="A0A9P6D608"/>
<keyword evidence="2" id="KW-1185">Reference proteome</keyword>
<sequence>MDGNCFLTRRDSHFVPVHTVPSTRETFIPASNGNSAPFLTLHPVSFPPLHIKGYPTWAGHTYPAHHQPLLDHGQLRSIRFAVSNILVKAFISGGLLFLNDKTLRRTVKFHLGWQGNSLISEQAQFVVYQTRCRILFFLGMKTYLEEAAMSPTVRFAILGIALGPICRHLQQ</sequence>
<reference evidence="1" key="1">
    <citation type="submission" date="2020-11" db="EMBL/GenBank/DDBJ databases">
        <authorList>
            <consortium name="DOE Joint Genome Institute"/>
            <person name="Ahrendt S."/>
            <person name="Riley R."/>
            <person name="Andreopoulos W."/>
            <person name="Labutti K."/>
            <person name="Pangilinan J."/>
            <person name="Ruiz-Duenas F.J."/>
            <person name="Barrasa J.M."/>
            <person name="Sanchez-Garcia M."/>
            <person name="Camarero S."/>
            <person name="Miyauchi S."/>
            <person name="Serrano A."/>
            <person name="Linde D."/>
            <person name="Babiker R."/>
            <person name="Drula E."/>
            <person name="Ayuso-Fernandez I."/>
            <person name="Pacheco R."/>
            <person name="Padilla G."/>
            <person name="Ferreira P."/>
            <person name="Barriuso J."/>
            <person name="Kellner H."/>
            <person name="Castanera R."/>
            <person name="Alfaro M."/>
            <person name="Ramirez L."/>
            <person name="Pisabarro A.G."/>
            <person name="Kuo A."/>
            <person name="Tritt A."/>
            <person name="Lipzen A."/>
            <person name="He G."/>
            <person name="Yan M."/>
            <person name="Ng V."/>
            <person name="Cullen D."/>
            <person name="Martin F."/>
            <person name="Rosso M.-N."/>
            <person name="Henrissat B."/>
            <person name="Hibbett D."/>
            <person name="Martinez A.T."/>
            <person name="Grigoriev I.V."/>
        </authorList>
    </citation>
    <scope>NUCLEOTIDE SEQUENCE</scope>
    <source>
        <strain evidence="1">ATCC 90797</strain>
    </source>
</reference>
<gene>
    <name evidence="1" type="ORF">BDN71DRAFT_1433244</name>
</gene>
<protein>
    <submittedName>
        <fullName evidence="1">Uncharacterized protein</fullName>
    </submittedName>
</protein>
<dbReference type="Proteomes" id="UP000807025">
    <property type="component" value="Unassembled WGS sequence"/>
</dbReference>
<dbReference type="EMBL" id="MU154601">
    <property type="protein sequence ID" value="KAF9492472.1"/>
    <property type="molecule type" value="Genomic_DNA"/>
</dbReference>
<comment type="caution">
    <text evidence="1">The sequence shown here is derived from an EMBL/GenBank/DDBJ whole genome shotgun (WGS) entry which is preliminary data.</text>
</comment>
<name>A0A9P6D608_PLEER</name>